<accession>A0ABQ1TZA0</accession>
<name>A0ABQ1TZA0_9BACT</name>
<proteinExistence type="predicted"/>
<dbReference type="EMBL" id="BMHT01000003">
    <property type="protein sequence ID" value="GGF06134.1"/>
    <property type="molecule type" value="Genomic_DNA"/>
</dbReference>
<keyword evidence="2" id="KW-1185">Reference proteome</keyword>
<protein>
    <submittedName>
        <fullName evidence="1">Uncharacterized protein</fullName>
    </submittedName>
</protein>
<evidence type="ECO:0000313" key="2">
    <source>
        <dbReference type="Proteomes" id="UP000632273"/>
    </source>
</evidence>
<organism evidence="1 2">
    <name type="scientific">Hymenobacter cavernae</name>
    <dbReference type="NCBI Taxonomy" id="2044852"/>
    <lineage>
        <taxon>Bacteria</taxon>
        <taxon>Pseudomonadati</taxon>
        <taxon>Bacteroidota</taxon>
        <taxon>Cytophagia</taxon>
        <taxon>Cytophagales</taxon>
        <taxon>Hymenobacteraceae</taxon>
        <taxon>Hymenobacter</taxon>
    </lineage>
</organism>
<gene>
    <name evidence="1" type="ORF">GCM10011383_16540</name>
</gene>
<comment type="caution">
    <text evidence="1">The sequence shown here is derived from an EMBL/GenBank/DDBJ whole genome shotgun (WGS) entry which is preliminary data.</text>
</comment>
<reference evidence="2" key="1">
    <citation type="journal article" date="2019" name="Int. J. Syst. Evol. Microbiol.">
        <title>The Global Catalogue of Microorganisms (GCM) 10K type strain sequencing project: providing services to taxonomists for standard genome sequencing and annotation.</title>
        <authorList>
            <consortium name="The Broad Institute Genomics Platform"/>
            <consortium name="The Broad Institute Genome Sequencing Center for Infectious Disease"/>
            <person name="Wu L."/>
            <person name="Ma J."/>
        </authorList>
    </citation>
    <scope>NUCLEOTIDE SEQUENCE [LARGE SCALE GENOMIC DNA]</scope>
    <source>
        <strain evidence="2">CGMCC 1.15197</strain>
    </source>
</reference>
<sequence length="77" mass="8008">MLSLFQDEAIGADSECENRYADAVKQSAKQGFASAKALAGSFSPIVDQDAHLVEGGVLGRSGKATFVLWTASKKSSG</sequence>
<evidence type="ECO:0000313" key="1">
    <source>
        <dbReference type="EMBL" id="GGF06134.1"/>
    </source>
</evidence>
<dbReference type="Proteomes" id="UP000632273">
    <property type="component" value="Unassembled WGS sequence"/>
</dbReference>